<dbReference type="AlphaFoldDB" id="A0A6C0APN9"/>
<organism evidence="1">
    <name type="scientific">viral metagenome</name>
    <dbReference type="NCBI Taxonomy" id="1070528"/>
    <lineage>
        <taxon>unclassified sequences</taxon>
        <taxon>metagenomes</taxon>
        <taxon>organismal metagenomes</taxon>
    </lineage>
</organism>
<name>A0A6C0APN9_9ZZZZ</name>
<dbReference type="EMBL" id="MN740759">
    <property type="protein sequence ID" value="QHS81704.1"/>
    <property type="molecule type" value="Genomic_DNA"/>
</dbReference>
<protein>
    <submittedName>
        <fullName evidence="1">Uncharacterized protein</fullName>
    </submittedName>
</protein>
<sequence>MTSVLYSAGLNYQGSNPLRTEIRGIRNEVEELRKLIVNQADAINGLNTRLVSTEKALKAATAAATAPTATPANTVLPNSG</sequence>
<reference evidence="1" key="1">
    <citation type="journal article" date="2020" name="Nature">
        <title>Giant virus diversity and host interactions through global metagenomics.</title>
        <authorList>
            <person name="Schulz F."/>
            <person name="Roux S."/>
            <person name="Paez-Espino D."/>
            <person name="Jungbluth S."/>
            <person name="Walsh D.A."/>
            <person name="Denef V.J."/>
            <person name="McMahon K.D."/>
            <person name="Konstantinidis K.T."/>
            <person name="Eloe-Fadrosh E.A."/>
            <person name="Kyrpides N.C."/>
            <person name="Woyke T."/>
        </authorList>
    </citation>
    <scope>NUCLEOTIDE SEQUENCE</scope>
    <source>
        <strain evidence="1">GVMAG-S-1101164-72</strain>
    </source>
</reference>
<accession>A0A6C0APN9</accession>
<evidence type="ECO:0000313" key="1">
    <source>
        <dbReference type="EMBL" id="QHS81704.1"/>
    </source>
</evidence>
<proteinExistence type="predicted"/>